<evidence type="ECO:0000256" key="2">
    <source>
        <dbReference type="ARBA" id="ARBA00004271"/>
    </source>
</evidence>
<protein>
    <recommendedName>
        <fullName evidence="14">Germin-like protein</fullName>
    </recommendedName>
</protein>
<feature type="binding site" evidence="13">
    <location>
        <position position="149"/>
    </location>
    <ligand>
        <name>Mn(2+)</name>
        <dbReference type="ChEBI" id="CHEBI:29035"/>
    </ligand>
</feature>
<dbReference type="CDD" id="cd02241">
    <property type="entry name" value="cupin_OxOx"/>
    <property type="match status" value="1"/>
</dbReference>
<dbReference type="InterPro" id="IPR014710">
    <property type="entry name" value="RmlC-like_jellyroll"/>
</dbReference>
<dbReference type="FunFam" id="2.60.120.10:FF:000098">
    <property type="entry name" value="Germin-like protein 9-3"/>
    <property type="match status" value="1"/>
</dbReference>
<evidence type="ECO:0000256" key="10">
    <source>
        <dbReference type="ARBA" id="ARBA00023180"/>
    </source>
</evidence>
<dbReference type="SUPFAM" id="SSF51182">
    <property type="entry name" value="RmlC-like cupins"/>
    <property type="match status" value="1"/>
</dbReference>
<feature type="chain" id="PRO_5043094414" description="Germin-like protein" evidence="14">
    <location>
        <begin position="26"/>
        <end position="212"/>
    </location>
</feature>
<proteinExistence type="inferred from homology"/>
<evidence type="ECO:0000256" key="3">
    <source>
        <dbReference type="ARBA" id="ARBA00007456"/>
    </source>
</evidence>
<feature type="binding site" evidence="13">
    <location>
        <position position="105"/>
    </location>
    <ligand>
        <name>Mn(2+)</name>
        <dbReference type="ChEBI" id="CHEBI:29035"/>
    </ligand>
</feature>
<dbReference type="InterPro" id="IPR006045">
    <property type="entry name" value="Cupin_1"/>
</dbReference>
<comment type="function">
    <text evidence="1">May play a role in plant defense. Probably has no oxalate oxidase activity even if the active site is conserved.</text>
</comment>
<name>A0AAV1DDH7_OLDCO</name>
<dbReference type="PROSITE" id="PS00725">
    <property type="entry name" value="GERMIN"/>
    <property type="match status" value="1"/>
</dbReference>
<evidence type="ECO:0000313" key="17">
    <source>
        <dbReference type="Proteomes" id="UP001161247"/>
    </source>
</evidence>
<keyword evidence="17" id="KW-1185">Reference proteome</keyword>
<evidence type="ECO:0000256" key="7">
    <source>
        <dbReference type="ARBA" id="ARBA00022723"/>
    </source>
</evidence>
<feature type="binding site" evidence="13">
    <location>
        <position position="110"/>
    </location>
    <ligand>
        <name>Mn(2+)</name>
        <dbReference type="ChEBI" id="CHEBI:29035"/>
    </ligand>
</feature>
<evidence type="ECO:0000256" key="8">
    <source>
        <dbReference type="ARBA" id="ARBA00022729"/>
    </source>
</evidence>
<dbReference type="InterPro" id="IPR001929">
    <property type="entry name" value="Germin"/>
</dbReference>
<dbReference type="Proteomes" id="UP001161247">
    <property type="component" value="Chromosome 5"/>
</dbReference>
<evidence type="ECO:0000259" key="15">
    <source>
        <dbReference type="SMART" id="SM00835"/>
    </source>
</evidence>
<evidence type="ECO:0000256" key="11">
    <source>
        <dbReference type="ARBA" id="ARBA00023211"/>
    </source>
</evidence>
<evidence type="ECO:0000256" key="12">
    <source>
        <dbReference type="PIRSR" id="PIRSR601929-1"/>
    </source>
</evidence>
<dbReference type="GO" id="GO:0030145">
    <property type="term" value="F:manganese ion binding"/>
    <property type="evidence" value="ECO:0007669"/>
    <property type="project" value="UniProtKB-UniRule"/>
</dbReference>
<comment type="similarity">
    <text evidence="3 14">Belongs to the germin family.</text>
</comment>
<dbReference type="PRINTS" id="PR00325">
    <property type="entry name" value="GERMIN"/>
</dbReference>
<keyword evidence="6 14" id="KW-0964">Secreted</keyword>
<dbReference type="Pfam" id="PF00190">
    <property type="entry name" value="Cupin_1"/>
    <property type="match status" value="1"/>
</dbReference>
<keyword evidence="9" id="KW-1015">Disulfide bond</keyword>
<evidence type="ECO:0000256" key="9">
    <source>
        <dbReference type="ARBA" id="ARBA00023157"/>
    </source>
</evidence>
<feature type="binding site" evidence="13">
    <location>
        <position position="103"/>
    </location>
    <ligand>
        <name>Mn(2+)</name>
        <dbReference type="ChEBI" id="CHEBI:29035"/>
    </ligand>
</feature>
<keyword evidence="10" id="KW-0325">Glycoprotein</keyword>
<evidence type="ECO:0000256" key="4">
    <source>
        <dbReference type="ARBA" id="ARBA00011268"/>
    </source>
</evidence>
<evidence type="ECO:0000256" key="14">
    <source>
        <dbReference type="RuleBase" id="RU366015"/>
    </source>
</evidence>
<organism evidence="16 17">
    <name type="scientific">Oldenlandia corymbosa var. corymbosa</name>
    <dbReference type="NCBI Taxonomy" id="529605"/>
    <lineage>
        <taxon>Eukaryota</taxon>
        <taxon>Viridiplantae</taxon>
        <taxon>Streptophyta</taxon>
        <taxon>Embryophyta</taxon>
        <taxon>Tracheophyta</taxon>
        <taxon>Spermatophyta</taxon>
        <taxon>Magnoliopsida</taxon>
        <taxon>eudicotyledons</taxon>
        <taxon>Gunneridae</taxon>
        <taxon>Pentapetalae</taxon>
        <taxon>asterids</taxon>
        <taxon>lamiids</taxon>
        <taxon>Gentianales</taxon>
        <taxon>Rubiaceae</taxon>
        <taxon>Rubioideae</taxon>
        <taxon>Spermacoceae</taxon>
        <taxon>Hedyotis-Oldenlandia complex</taxon>
        <taxon>Oldenlandia</taxon>
    </lineage>
</organism>
<dbReference type="Gene3D" id="2.60.120.10">
    <property type="entry name" value="Jelly Rolls"/>
    <property type="match status" value="1"/>
</dbReference>
<dbReference type="InterPro" id="IPR011051">
    <property type="entry name" value="RmlC_Cupin_sf"/>
</dbReference>
<dbReference type="InterPro" id="IPR019780">
    <property type="entry name" value="Germin_Mn-BS"/>
</dbReference>
<dbReference type="PANTHER" id="PTHR31238">
    <property type="entry name" value="GERMIN-LIKE PROTEIN SUBFAMILY 3 MEMBER 3"/>
    <property type="match status" value="1"/>
</dbReference>
<feature type="domain" description="Cupin type-1" evidence="15">
    <location>
        <begin position="56"/>
        <end position="202"/>
    </location>
</feature>
<comment type="subunit">
    <text evidence="4">Oligomer (believed to be a pentamer but probably hexamer).</text>
</comment>
<dbReference type="GO" id="GO:0048046">
    <property type="term" value="C:apoplast"/>
    <property type="evidence" value="ECO:0007669"/>
    <property type="project" value="UniProtKB-SubCell"/>
</dbReference>
<evidence type="ECO:0000256" key="5">
    <source>
        <dbReference type="ARBA" id="ARBA00022523"/>
    </source>
</evidence>
<evidence type="ECO:0000256" key="13">
    <source>
        <dbReference type="PIRSR" id="PIRSR601929-2"/>
    </source>
</evidence>
<evidence type="ECO:0000256" key="1">
    <source>
        <dbReference type="ARBA" id="ARBA00003629"/>
    </source>
</evidence>
<dbReference type="SMART" id="SM00835">
    <property type="entry name" value="Cupin_1"/>
    <property type="match status" value="1"/>
</dbReference>
<keyword evidence="5 14" id="KW-0052">Apoplast</keyword>
<keyword evidence="7 12" id="KW-0479">Metal-binding</keyword>
<accession>A0AAV1DDH7</accession>
<dbReference type="AlphaFoldDB" id="A0AAV1DDH7"/>
<dbReference type="EMBL" id="OX459122">
    <property type="protein sequence ID" value="CAI9105668.1"/>
    <property type="molecule type" value="Genomic_DNA"/>
</dbReference>
<evidence type="ECO:0000313" key="16">
    <source>
        <dbReference type="EMBL" id="CAI9105668.1"/>
    </source>
</evidence>
<feature type="binding site" evidence="12">
    <location>
        <position position="105"/>
    </location>
    <ligand>
        <name>oxalate</name>
        <dbReference type="ChEBI" id="CHEBI:30623"/>
    </ligand>
</feature>
<keyword evidence="8 14" id="KW-0732">Signal</keyword>
<feature type="signal peptide" evidence="14">
    <location>
        <begin position="1"/>
        <end position="25"/>
    </location>
</feature>
<comment type="subcellular location">
    <subcellularLocation>
        <location evidence="2 14">Secreted</location>
        <location evidence="2 14">Extracellular space</location>
        <location evidence="2 14">Apoplast</location>
    </subcellularLocation>
</comment>
<gene>
    <name evidence="16" type="ORF">OLC1_LOCUS14314</name>
</gene>
<evidence type="ECO:0000256" key="6">
    <source>
        <dbReference type="ARBA" id="ARBA00022525"/>
    </source>
</evidence>
<keyword evidence="11 12" id="KW-0464">Manganese</keyword>
<feature type="binding site" evidence="12">
    <location>
        <position position="110"/>
    </location>
    <ligand>
        <name>oxalate</name>
        <dbReference type="ChEBI" id="CHEBI:30623"/>
    </ligand>
</feature>
<feature type="binding site" evidence="12">
    <location>
        <position position="100"/>
    </location>
    <ligand>
        <name>oxalate</name>
        <dbReference type="ChEBI" id="CHEBI:30623"/>
    </ligand>
</feature>
<sequence>MASSSFSMQITLLLSFLSVFTNCLSARAGDPDISSDFLIPPDLTESDIDGSFFTYSGLHRVIGTSVSKFTLTRVSKTEFPALDGQSVSMSVLQFPAGGVNPPHIHPRAAELLFVIRSSLEVGFVDTTNKLYTQTLLANELFVFPKGMVHYQYNSNPYSAATAISAFGSANAGTASIPASLFSSNIEDPILARSFRTDVVTIQRIKAGLANQA</sequence>
<reference evidence="16" key="1">
    <citation type="submission" date="2023-03" db="EMBL/GenBank/DDBJ databases">
        <authorList>
            <person name="Julca I."/>
        </authorList>
    </citation>
    <scope>NUCLEOTIDE SEQUENCE</scope>
</reference>